<keyword evidence="3 7" id="KW-0547">Nucleotide-binding</keyword>
<dbReference type="OrthoDB" id="9807503at2"/>
<evidence type="ECO:0000256" key="5">
    <source>
        <dbReference type="ARBA" id="ARBA00022840"/>
    </source>
</evidence>
<name>A0A4V2PNG1_9GAMM</name>
<sequence length="291" mass="33355">MTNSAYIGRFAPSPSGPLHFGSLVTAVGSFLQARHYHGRWLVRIEDIDPPREVSGASDVILQQLNDFGLHWDDQVIYQSQHLNRYQRQIDTWLATGDAYYCQCTRKQIQVRNGGIYDGHCRFLALENKPGRAIRLHCNEPTYGFMDQLRGWQPLKKNLAHEDLIIFRRDGLYAYNLAVVLDDIDAHVSEIVRGSDLLEPTARQCNLYRMLKRREPDYLHLPLACDSTGRKLSKQNHAPALSQTHILKQLHDALAFLGHQVPNSWQQLPPPILLAKMAQVWDKRNIPPHLSN</sequence>
<dbReference type="GO" id="GO:0005829">
    <property type="term" value="C:cytosol"/>
    <property type="evidence" value="ECO:0007669"/>
    <property type="project" value="TreeGrafter"/>
</dbReference>
<keyword evidence="11" id="KW-1185">Reference proteome</keyword>
<feature type="binding site" evidence="7">
    <location>
        <position position="233"/>
    </location>
    <ligand>
        <name>ATP</name>
        <dbReference type="ChEBI" id="CHEBI:30616"/>
    </ligand>
</feature>
<evidence type="ECO:0000259" key="9">
    <source>
        <dbReference type="Pfam" id="PF00749"/>
    </source>
</evidence>
<evidence type="ECO:0000256" key="3">
    <source>
        <dbReference type="ARBA" id="ARBA00022741"/>
    </source>
</evidence>
<keyword evidence="8" id="KW-0648">Protein biosynthesis</keyword>
<dbReference type="PANTHER" id="PTHR43311">
    <property type="entry name" value="GLUTAMATE--TRNA LIGASE"/>
    <property type="match status" value="1"/>
</dbReference>
<dbReference type="Pfam" id="PF00749">
    <property type="entry name" value="tRNA-synt_1c"/>
    <property type="match status" value="1"/>
</dbReference>
<dbReference type="RefSeq" id="WP_131913812.1">
    <property type="nucleotide sequence ID" value="NZ_OU594967.1"/>
</dbReference>
<evidence type="ECO:0000256" key="1">
    <source>
        <dbReference type="ARBA" id="ARBA00022598"/>
    </source>
</evidence>
<feature type="short sequence motif" description="'KMSKS' region" evidence="7">
    <location>
        <begin position="230"/>
        <end position="234"/>
    </location>
</feature>
<evidence type="ECO:0000256" key="2">
    <source>
        <dbReference type="ARBA" id="ARBA00022723"/>
    </source>
</evidence>
<comment type="caution">
    <text evidence="10">The sequence shown here is derived from an EMBL/GenBank/DDBJ whole genome shotgun (WGS) entry which is preliminary data.</text>
</comment>
<keyword evidence="1 7" id="KW-0436">Ligase</keyword>
<evidence type="ECO:0000256" key="4">
    <source>
        <dbReference type="ARBA" id="ARBA00022833"/>
    </source>
</evidence>
<dbReference type="GO" id="GO:0006400">
    <property type="term" value="P:tRNA modification"/>
    <property type="evidence" value="ECO:0007669"/>
    <property type="project" value="InterPro"/>
</dbReference>
<evidence type="ECO:0000313" key="10">
    <source>
        <dbReference type="EMBL" id="TCK46911.1"/>
    </source>
</evidence>
<evidence type="ECO:0000256" key="8">
    <source>
        <dbReference type="RuleBase" id="RU363037"/>
    </source>
</evidence>
<feature type="binding site" evidence="7">
    <location>
        <position position="116"/>
    </location>
    <ligand>
        <name>Zn(2+)</name>
        <dbReference type="ChEBI" id="CHEBI:29105"/>
    </ligand>
</feature>
<accession>A0A4V2PNG1</accession>
<dbReference type="GO" id="GO:0006424">
    <property type="term" value="P:glutamyl-tRNA aminoacylation"/>
    <property type="evidence" value="ECO:0007669"/>
    <property type="project" value="InterPro"/>
</dbReference>
<dbReference type="GO" id="GO:0005524">
    <property type="term" value="F:ATP binding"/>
    <property type="evidence" value="ECO:0007669"/>
    <property type="project" value="UniProtKB-KW"/>
</dbReference>
<dbReference type="GO" id="GO:0008270">
    <property type="term" value="F:zinc ion binding"/>
    <property type="evidence" value="ECO:0007669"/>
    <property type="project" value="UniProtKB-UniRule"/>
</dbReference>
<comment type="function">
    <text evidence="7">Catalyzes the tRNA-independent activation of glutamate in presence of ATP and the subsequent transfer of glutamate onto a tRNA(Asp). Glutamate is transferred on the 2-amino-5-(4,5-dihydroxy-2-cyclopenten-1-yl) moiety of the queuosine in the wobble position of the QUC anticodon.</text>
</comment>
<protein>
    <recommendedName>
        <fullName evidence="7">Glutamyl-Q tRNA(Asp) synthetase</fullName>
        <shortName evidence="7">Glu-Q-RSs</shortName>
        <ecNumber evidence="7">6.1.1.-</ecNumber>
    </recommendedName>
</protein>
<keyword evidence="2 7" id="KW-0479">Metal-binding</keyword>
<comment type="cofactor">
    <cofactor evidence="7">
        <name>Zn(2+)</name>
        <dbReference type="ChEBI" id="CHEBI:29105"/>
    </cofactor>
    <text evidence="7">Binds 1 zinc ion per subunit.</text>
</comment>
<dbReference type="InterPro" id="IPR020058">
    <property type="entry name" value="Glu/Gln-tRNA-synth_Ib_cat-dom"/>
</dbReference>
<dbReference type="Proteomes" id="UP000295565">
    <property type="component" value="Unassembled WGS sequence"/>
</dbReference>
<feature type="binding site" evidence="7">
    <location>
        <position position="101"/>
    </location>
    <ligand>
        <name>Zn(2+)</name>
        <dbReference type="ChEBI" id="CHEBI:29105"/>
    </ligand>
</feature>
<dbReference type="InterPro" id="IPR014729">
    <property type="entry name" value="Rossmann-like_a/b/a_fold"/>
</dbReference>
<feature type="binding site" evidence="7">
    <location>
        <position position="174"/>
    </location>
    <ligand>
        <name>L-glutamate</name>
        <dbReference type="ChEBI" id="CHEBI:29985"/>
    </ligand>
</feature>
<keyword evidence="4 7" id="KW-0862">Zinc</keyword>
<dbReference type="EC" id="6.1.1.-" evidence="7"/>
<evidence type="ECO:0000313" key="11">
    <source>
        <dbReference type="Proteomes" id="UP000295565"/>
    </source>
</evidence>
<dbReference type="Gene3D" id="3.40.50.620">
    <property type="entry name" value="HUPs"/>
    <property type="match status" value="1"/>
</dbReference>
<reference evidence="10 11" key="1">
    <citation type="submission" date="2019-03" db="EMBL/GenBank/DDBJ databases">
        <title>Genomic Encyclopedia of Type Strains, Phase IV (KMG-IV): sequencing the most valuable type-strain genomes for metagenomic binning, comparative biology and taxonomic classification.</title>
        <authorList>
            <person name="Goeker M."/>
        </authorList>
    </citation>
    <scope>NUCLEOTIDE SEQUENCE [LARGE SCALE GENOMIC DNA]</scope>
    <source>
        <strain evidence="10 11">DSM 18577</strain>
    </source>
</reference>
<evidence type="ECO:0000256" key="7">
    <source>
        <dbReference type="HAMAP-Rule" id="MF_01428"/>
    </source>
</evidence>
<dbReference type="InterPro" id="IPR022380">
    <property type="entry name" value="Glu-Q_tRNA(Asp)_Synthase"/>
</dbReference>
<dbReference type="NCBIfam" id="TIGR03838">
    <property type="entry name" value="queuosine_YadB"/>
    <property type="match status" value="1"/>
</dbReference>
<keyword evidence="6 7" id="KW-0030">Aminoacyl-tRNA synthetase</keyword>
<dbReference type="InterPro" id="IPR000924">
    <property type="entry name" value="Glu/Gln-tRNA-synth"/>
</dbReference>
<proteinExistence type="inferred from homology"/>
<feature type="short sequence motif" description="'HIGH' region" evidence="7">
    <location>
        <begin position="12"/>
        <end position="22"/>
    </location>
</feature>
<dbReference type="EMBL" id="SMGD01000016">
    <property type="protein sequence ID" value="TCK46911.1"/>
    <property type="molecule type" value="Genomic_DNA"/>
</dbReference>
<evidence type="ECO:0000256" key="6">
    <source>
        <dbReference type="ARBA" id="ARBA00023146"/>
    </source>
</evidence>
<dbReference type="SUPFAM" id="SSF52374">
    <property type="entry name" value="Nucleotidylyl transferase"/>
    <property type="match status" value="1"/>
</dbReference>
<gene>
    <name evidence="7" type="primary">gluQ</name>
    <name evidence="10" type="ORF">EV690_3060</name>
</gene>
<dbReference type="AlphaFoldDB" id="A0A4V2PNG1"/>
<feature type="binding site" evidence="7">
    <location>
        <position position="192"/>
    </location>
    <ligand>
        <name>L-glutamate</name>
        <dbReference type="ChEBI" id="CHEBI:29985"/>
    </ligand>
</feature>
<dbReference type="InterPro" id="IPR049940">
    <property type="entry name" value="GluQ/Sye"/>
</dbReference>
<feature type="binding site" evidence="7">
    <location>
        <position position="103"/>
    </location>
    <ligand>
        <name>Zn(2+)</name>
        <dbReference type="ChEBI" id="CHEBI:29105"/>
    </ligand>
</feature>
<feature type="binding site" evidence="7">
    <location>
        <begin position="9"/>
        <end position="13"/>
    </location>
    <ligand>
        <name>L-glutamate</name>
        <dbReference type="ChEBI" id="CHEBI:29985"/>
    </ligand>
</feature>
<dbReference type="GO" id="GO:0004818">
    <property type="term" value="F:glutamate-tRNA ligase activity"/>
    <property type="evidence" value="ECO:0007669"/>
    <property type="project" value="TreeGrafter"/>
</dbReference>
<dbReference type="PANTHER" id="PTHR43311:SF1">
    <property type="entry name" value="GLUTAMYL-Q TRNA(ASP) SYNTHETASE"/>
    <property type="match status" value="1"/>
</dbReference>
<feature type="domain" description="Glutamyl/glutaminyl-tRNA synthetase class Ib catalytic" evidence="9">
    <location>
        <begin position="9"/>
        <end position="238"/>
    </location>
</feature>
<dbReference type="PRINTS" id="PR00987">
    <property type="entry name" value="TRNASYNTHGLU"/>
</dbReference>
<dbReference type="FunFam" id="3.40.50.620:FF:000093">
    <property type="entry name" value="Glutamyl-Q tRNA(Asp) synthetase"/>
    <property type="match status" value="1"/>
</dbReference>
<feature type="binding site" evidence="7">
    <location>
        <position position="45"/>
    </location>
    <ligand>
        <name>L-glutamate</name>
        <dbReference type="ChEBI" id="CHEBI:29985"/>
    </ligand>
</feature>
<comment type="similarity">
    <text evidence="7">Belongs to the class-I aminoacyl-tRNA synthetase family. GluQ subfamily.</text>
</comment>
<dbReference type="NCBIfam" id="NF004314">
    <property type="entry name" value="PRK05710.1-3"/>
    <property type="match status" value="1"/>
</dbReference>
<keyword evidence="5 7" id="KW-0067">ATP-binding</keyword>
<organism evidence="10 11">
    <name type="scientific">Celerinatantimonas diazotrophica</name>
    <dbReference type="NCBI Taxonomy" id="412034"/>
    <lineage>
        <taxon>Bacteria</taxon>
        <taxon>Pseudomonadati</taxon>
        <taxon>Pseudomonadota</taxon>
        <taxon>Gammaproteobacteria</taxon>
        <taxon>Celerinatantimonadaceae</taxon>
        <taxon>Celerinatantimonas</taxon>
    </lineage>
</organism>
<feature type="binding site" evidence="7">
    <location>
        <position position="120"/>
    </location>
    <ligand>
        <name>Zn(2+)</name>
        <dbReference type="ChEBI" id="CHEBI:29105"/>
    </ligand>
</feature>
<dbReference type="HAMAP" id="MF_01428">
    <property type="entry name" value="Glu_Q_tRNA_synth"/>
    <property type="match status" value="1"/>
</dbReference>